<feature type="signal peptide" evidence="2">
    <location>
        <begin position="1"/>
        <end position="27"/>
    </location>
</feature>
<keyword evidence="4" id="KW-1185">Reference proteome</keyword>
<sequence length="146" mass="16094">MLGGRSALASVFLCFVCLLGPTPPAAGICTTDLPKQVKSMIKIAPRLNHLGSRLYTQTATDFQQNCIVSTLKCFSAEMDVLINEWKLANVKIPQKKTLVSGLKRLADRFSLAKNTEHTKRKKGRASTRGSNLWDATEKQTEISVND</sequence>
<dbReference type="AlphaFoldDB" id="A0AAQ4NXF8"/>
<accession>A0AAQ4NXF8</accession>
<evidence type="ECO:0000256" key="1">
    <source>
        <dbReference type="SAM" id="MobiDB-lite"/>
    </source>
</evidence>
<evidence type="ECO:0000313" key="4">
    <source>
        <dbReference type="Proteomes" id="UP000007635"/>
    </source>
</evidence>
<keyword evidence="2" id="KW-0732">Signal</keyword>
<dbReference type="SUPFAM" id="SSF47266">
    <property type="entry name" value="4-helical cytokines"/>
    <property type="match status" value="1"/>
</dbReference>
<evidence type="ECO:0000313" key="3">
    <source>
        <dbReference type="Ensembl" id="ENSGACP00000031315.1"/>
    </source>
</evidence>
<dbReference type="Gene3D" id="1.20.1250.70">
    <property type="entry name" value="Interleukin-15/Interleukin-21"/>
    <property type="match status" value="1"/>
</dbReference>
<organism evidence="3 4">
    <name type="scientific">Gasterosteus aculeatus aculeatus</name>
    <name type="common">three-spined stickleback</name>
    <dbReference type="NCBI Taxonomy" id="481459"/>
    <lineage>
        <taxon>Eukaryota</taxon>
        <taxon>Metazoa</taxon>
        <taxon>Chordata</taxon>
        <taxon>Craniata</taxon>
        <taxon>Vertebrata</taxon>
        <taxon>Euteleostomi</taxon>
        <taxon>Actinopterygii</taxon>
        <taxon>Neopterygii</taxon>
        <taxon>Teleostei</taxon>
        <taxon>Neoteleostei</taxon>
        <taxon>Acanthomorphata</taxon>
        <taxon>Eupercaria</taxon>
        <taxon>Perciformes</taxon>
        <taxon>Cottioidei</taxon>
        <taxon>Gasterosteales</taxon>
        <taxon>Gasterosteidae</taxon>
        <taxon>Gasterosteus</taxon>
    </lineage>
</organism>
<evidence type="ECO:0000256" key="2">
    <source>
        <dbReference type="SAM" id="SignalP"/>
    </source>
</evidence>
<proteinExistence type="predicted"/>
<feature type="chain" id="PRO_5042811756" evidence="2">
    <location>
        <begin position="28"/>
        <end position="146"/>
    </location>
</feature>
<feature type="region of interest" description="Disordered" evidence="1">
    <location>
        <begin position="116"/>
        <end position="146"/>
    </location>
</feature>
<dbReference type="Proteomes" id="UP000007635">
    <property type="component" value="Chromosome I"/>
</dbReference>
<dbReference type="Ensembl" id="ENSGACT00000078754.1">
    <property type="protein sequence ID" value="ENSGACP00000031315.1"/>
    <property type="gene ID" value="ENSGACG00000028306.1"/>
</dbReference>
<reference evidence="3 4" key="1">
    <citation type="journal article" date="2021" name="G3 (Bethesda)">
        <title>Improved contiguity of the threespine stickleback genome using long-read sequencing.</title>
        <authorList>
            <person name="Nath S."/>
            <person name="Shaw D.E."/>
            <person name="White M.A."/>
        </authorList>
    </citation>
    <scope>NUCLEOTIDE SEQUENCE [LARGE SCALE GENOMIC DNA]</scope>
    <source>
        <strain evidence="3 4">Lake Benthic</strain>
    </source>
</reference>
<protein>
    <submittedName>
        <fullName evidence="3">Uncharacterized protein</fullName>
    </submittedName>
</protein>
<dbReference type="InterPro" id="IPR009079">
    <property type="entry name" value="4_helix_cytokine-like_core"/>
</dbReference>
<reference evidence="3" key="3">
    <citation type="submission" date="2025-09" db="UniProtKB">
        <authorList>
            <consortium name="Ensembl"/>
        </authorList>
    </citation>
    <scope>IDENTIFICATION</scope>
</reference>
<reference evidence="3" key="2">
    <citation type="submission" date="2025-08" db="UniProtKB">
        <authorList>
            <consortium name="Ensembl"/>
        </authorList>
    </citation>
    <scope>IDENTIFICATION</scope>
</reference>
<name>A0AAQ4NXF8_GASAC</name>
<dbReference type="GeneTree" id="ENSGT00520000058824"/>